<dbReference type="Proteomes" id="UP000320235">
    <property type="component" value="Unassembled WGS sequence"/>
</dbReference>
<keyword evidence="3" id="KW-1185">Reference proteome</keyword>
<sequence>MRVVLDAVGKGRRDHALPVTSTAFASGTATLVAAETEQRPTVLGLIASGRMRPDTGRVELDGRVDASALRRRVALVDAPEVSEPEPNVTLAGVVAEELMFAGRRSHPIAVQNWLADNGLAEAASLPVSNVDPADRVRALCELAVLRRGVEAFVLVSPDRHGGEPEAWWAIAEEFAARGFAVLVIAGQASQRVAERPVATLPVVERAKRDETSRAELDDDPTVGRGVSSRSFLARSTTGSRGPRLRRLTVRTRGGRA</sequence>
<proteinExistence type="predicted"/>
<reference evidence="2 3" key="1">
    <citation type="submission" date="2019-06" db="EMBL/GenBank/DDBJ databases">
        <title>Sequencing the genomes of 1000 actinobacteria strains.</title>
        <authorList>
            <person name="Klenk H.-P."/>
        </authorList>
    </citation>
    <scope>NUCLEOTIDE SEQUENCE [LARGE SCALE GENOMIC DNA]</scope>
    <source>
        <strain evidence="2 3">DSM 105492</strain>
    </source>
</reference>
<evidence type="ECO:0008006" key="4">
    <source>
        <dbReference type="Google" id="ProtNLM"/>
    </source>
</evidence>
<evidence type="ECO:0000313" key="3">
    <source>
        <dbReference type="Proteomes" id="UP000320235"/>
    </source>
</evidence>
<feature type="compositionally biased region" description="Polar residues" evidence="1">
    <location>
        <begin position="227"/>
        <end position="239"/>
    </location>
</feature>
<comment type="caution">
    <text evidence="2">The sequence shown here is derived from an EMBL/GenBank/DDBJ whole genome shotgun (WGS) entry which is preliminary data.</text>
</comment>
<protein>
    <recommendedName>
        <fullName evidence="4">ABC transporter family protein</fullName>
    </recommendedName>
</protein>
<gene>
    <name evidence="2" type="ORF">FB391_3714</name>
</gene>
<dbReference type="EMBL" id="VFPE01000008">
    <property type="protein sequence ID" value="TQM18584.1"/>
    <property type="molecule type" value="Genomic_DNA"/>
</dbReference>
<evidence type="ECO:0000313" key="2">
    <source>
        <dbReference type="EMBL" id="TQM18584.1"/>
    </source>
</evidence>
<dbReference type="AlphaFoldDB" id="A0A543EAG6"/>
<accession>A0A543EAG6</accession>
<feature type="region of interest" description="Disordered" evidence="1">
    <location>
        <begin position="208"/>
        <end position="256"/>
    </location>
</feature>
<organism evidence="2 3">
    <name type="scientific">Microbacterium kyungheense</name>
    <dbReference type="NCBI Taxonomy" id="1263636"/>
    <lineage>
        <taxon>Bacteria</taxon>
        <taxon>Bacillati</taxon>
        <taxon>Actinomycetota</taxon>
        <taxon>Actinomycetes</taxon>
        <taxon>Micrococcales</taxon>
        <taxon>Microbacteriaceae</taxon>
        <taxon>Microbacterium</taxon>
    </lineage>
</organism>
<feature type="compositionally biased region" description="Basic residues" evidence="1">
    <location>
        <begin position="242"/>
        <end position="256"/>
    </location>
</feature>
<dbReference type="RefSeq" id="WP_246093618.1">
    <property type="nucleotide sequence ID" value="NZ_BAABLH010000006.1"/>
</dbReference>
<name>A0A543EAG6_9MICO</name>
<evidence type="ECO:0000256" key="1">
    <source>
        <dbReference type="SAM" id="MobiDB-lite"/>
    </source>
</evidence>